<gene>
    <name evidence="1" type="ORF">C7S18_12120</name>
</gene>
<keyword evidence="2" id="KW-1185">Reference proteome</keyword>
<sequence>MAALLSYVNWIDYAGVTASCTGSPMAGYGPANVLKEGTFESWIAPNDGSGFSTLTIQLSGATEQDNRVARVLALVAPPDTGVLGTPVVTIKRNSDSATLWTRTLAVNSAARGLPSRAYYEVNGGIVLTSSIRLEIRLAQGRELGRVFFGPAIDFTTWLATGWTCRILSREPQQTASGVALSDPRDYPTWSRIPAFRRKALRFRMAGVNEPAAIAGPMHPASFPYLTNMSIQDMLFRAGRSSELVAMLRSTTGTAQADVNLMQAFSVWGRLLDEVRLQPSARNPAGEYLYSCDLSMEDLF</sequence>
<evidence type="ECO:0000313" key="2">
    <source>
        <dbReference type="Proteomes" id="UP000241074"/>
    </source>
</evidence>
<dbReference type="KEGG" id="xba:C7S18_12120"/>
<dbReference type="EMBL" id="CP027860">
    <property type="protein sequence ID" value="AVP97897.1"/>
    <property type="molecule type" value="Genomic_DNA"/>
</dbReference>
<reference evidence="1 2" key="2">
    <citation type="submission" date="2018-03" db="EMBL/GenBank/DDBJ databases">
        <authorList>
            <person name="Keele B.F."/>
        </authorList>
    </citation>
    <scope>NUCLEOTIDE SEQUENCE [LARGE SCALE GENOMIC DNA]</scope>
    <source>
        <strain evidence="1 2">D13</strain>
    </source>
</reference>
<reference evidence="1 2" key="1">
    <citation type="submission" date="2018-03" db="EMBL/GenBank/DDBJ databases">
        <title>Ahniella affigens gen. nov., sp. nov., a gammaproteobacterium isolated from sandy soil near a stream.</title>
        <authorList>
            <person name="Ko Y."/>
            <person name="Kim J.-H."/>
        </authorList>
    </citation>
    <scope>NUCLEOTIDE SEQUENCE [LARGE SCALE GENOMIC DNA]</scope>
    <source>
        <strain evidence="1 2">D13</strain>
    </source>
</reference>
<organism evidence="1 2">
    <name type="scientific">Ahniella affigens</name>
    <dbReference type="NCBI Taxonomy" id="2021234"/>
    <lineage>
        <taxon>Bacteria</taxon>
        <taxon>Pseudomonadati</taxon>
        <taxon>Pseudomonadota</taxon>
        <taxon>Gammaproteobacteria</taxon>
        <taxon>Lysobacterales</taxon>
        <taxon>Rhodanobacteraceae</taxon>
        <taxon>Ahniella</taxon>
    </lineage>
</organism>
<evidence type="ECO:0000313" key="1">
    <source>
        <dbReference type="EMBL" id="AVP97897.1"/>
    </source>
</evidence>
<accession>A0A2P1PSS2</accession>
<dbReference type="AlphaFoldDB" id="A0A2P1PSS2"/>
<name>A0A2P1PSS2_9GAMM</name>
<protein>
    <submittedName>
        <fullName evidence="1">Uncharacterized protein</fullName>
    </submittedName>
</protein>
<proteinExistence type="predicted"/>
<dbReference type="Proteomes" id="UP000241074">
    <property type="component" value="Chromosome"/>
</dbReference>
<dbReference type="RefSeq" id="WP_106891817.1">
    <property type="nucleotide sequence ID" value="NZ_CP027860.1"/>
</dbReference>